<accession>A0AAV0B877</accession>
<dbReference type="Proteomes" id="UP001153365">
    <property type="component" value="Unassembled WGS sequence"/>
</dbReference>
<proteinExistence type="predicted"/>
<dbReference type="AlphaFoldDB" id="A0AAV0B877"/>
<gene>
    <name evidence="1" type="ORF">PPACK8108_LOCUS16866</name>
</gene>
<comment type="caution">
    <text evidence="1">The sequence shown here is derived from an EMBL/GenBank/DDBJ whole genome shotgun (WGS) entry which is preliminary data.</text>
</comment>
<evidence type="ECO:0000313" key="1">
    <source>
        <dbReference type="EMBL" id="CAH7683387.1"/>
    </source>
</evidence>
<sequence length="123" mass="13628">MNSDNPINHSTIITKGTTLGTCLGRMSTSGKIKSALAAYKGNGVIDSTVVLRQQQSQQIFIQPINLPSRSLFKLQKPSENIQQRAYLKSRDDCSSPLSSLKYRHSQTIPSNPYSCQPDSIRFP</sequence>
<protein>
    <submittedName>
        <fullName evidence="1">Uncharacterized protein</fullName>
    </submittedName>
</protein>
<organism evidence="1 2">
    <name type="scientific">Phakopsora pachyrhizi</name>
    <name type="common">Asian soybean rust disease fungus</name>
    <dbReference type="NCBI Taxonomy" id="170000"/>
    <lineage>
        <taxon>Eukaryota</taxon>
        <taxon>Fungi</taxon>
        <taxon>Dikarya</taxon>
        <taxon>Basidiomycota</taxon>
        <taxon>Pucciniomycotina</taxon>
        <taxon>Pucciniomycetes</taxon>
        <taxon>Pucciniales</taxon>
        <taxon>Phakopsoraceae</taxon>
        <taxon>Phakopsora</taxon>
    </lineage>
</organism>
<evidence type="ECO:0000313" key="2">
    <source>
        <dbReference type="Proteomes" id="UP001153365"/>
    </source>
</evidence>
<name>A0AAV0B877_PHAPC</name>
<reference evidence="1" key="1">
    <citation type="submission" date="2022-06" db="EMBL/GenBank/DDBJ databases">
        <authorList>
            <consortium name="SYNGENTA / RWTH Aachen University"/>
        </authorList>
    </citation>
    <scope>NUCLEOTIDE SEQUENCE</scope>
</reference>
<keyword evidence="2" id="KW-1185">Reference proteome</keyword>
<dbReference type="EMBL" id="CALTRL010004653">
    <property type="protein sequence ID" value="CAH7683387.1"/>
    <property type="molecule type" value="Genomic_DNA"/>
</dbReference>